<evidence type="ECO:0000256" key="1">
    <source>
        <dbReference type="SAM" id="MobiDB-lite"/>
    </source>
</evidence>
<protein>
    <recommendedName>
        <fullName evidence="4">Periplasmic protein</fullName>
    </recommendedName>
</protein>
<dbReference type="SUPFAM" id="SSF56059">
    <property type="entry name" value="Glutathione synthetase ATP-binding domain-like"/>
    <property type="match status" value="1"/>
</dbReference>
<name>A0A7W9QAM5_9ACTN</name>
<reference evidence="2 3" key="1">
    <citation type="submission" date="2020-08" db="EMBL/GenBank/DDBJ databases">
        <title>Genomic Encyclopedia of Type Strains, Phase III (KMG-III): the genomes of soil and plant-associated and newly described type strains.</title>
        <authorList>
            <person name="Whitman W."/>
        </authorList>
    </citation>
    <scope>NUCLEOTIDE SEQUENCE [LARGE SCALE GENOMIC DNA]</scope>
    <source>
        <strain evidence="2 3">CECT 8305</strain>
    </source>
</reference>
<evidence type="ECO:0000313" key="2">
    <source>
        <dbReference type="EMBL" id="MBB5936636.1"/>
    </source>
</evidence>
<feature type="compositionally biased region" description="Low complexity" evidence="1">
    <location>
        <begin position="146"/>
        <end position="165"/>
    </location>
</feature>
<dbReference type="RefSeq" id="WP_184573187.1">
    <property type="nucleotide sequence ID" value="NZ_JACHJL010000008.1"/>
</dbReference>
<keyword evidence="3" id="KW-1185">Reference proteome</keyword>
<dbReference type="NCBIfam" id="NF038074">
    <property type="entry name" value="fam_STM4014"/>
    <property type="match status" value="1"/>
</dbReference>
<gene>
    <name evidence="2" type="ORF">FHS42_003711</name>
</gene>
<accession>A0A7W9QAM5</accession>
<dbReference type="Gene3D" id="3.30.470.20">
    <property type="entry name" value="ATP-grasp fold, B domain"/>
    <property type="match status" value="1"/>
</dbReference>
<dbReference type="EMBL" id="JACHJL010000008">
    <property type="protein sequence ID" value="MBB5936636.1"/>
    <property type="molecule type" value="Genomic_DNA"/>
</dbReference>
<evidence type="ECO:0000313" key="3">
    <source>
        <dbReference type="Proteomes" id="UP000588098"/>
    </source>
</evidence>
<dbReference type="AlphaFoldDB" id="A0A7W9QAM5"/>
<organism evidence="2 3">
    <name type="scientific">Streptomyces zagrosensis</name>
    <dbReference type="NCBI Taxonomy" id="1042984"/>
    <lineage>
        <taxon>Bacteria</taxon>
        <taxon>Bacillati</taxon>
        <taxon>Actinomycetota</taxon>
        <taxon>Actinomycetes</taxon>
        <taxon>Kitasatosporales</taxon>
        <taxon>Streptomycetaceae</taxon>
        <taxon>Streptomyces</taxon>
    </lineage>
</organism>
<comment type="caution">
    <text evidence="2">The sequence shown here is derived from an EMBL/GenBank/DDBJ whole genome shotgun (WGS) entry which is preliminary data.</text>
</comment>
<evidence type="ECO:0008006" key="4">
    <source>
        <dbReference type="Google" id="ProtNLM"/>
    </source>
</evidence>
<dbReference type="InterPro" id="IPR047778">
    <property type="entry name" value="STM4014-like"/>
</dbReference>
<sequence length="441" mass="45018">MSPPPSEAGPRFAVIGVPGGRRVTLFADAVRAAGLAPPRVVNWSDVLRGGAVIQPGETVRIDSPGEDSALESALRGVRDPTRVEGTARWYAAFIKATEQVASAARTAGADLLDDPAELAVLFDKRLCHGVLDAAGVPVPPSPTSVPPSATVRTSLAPSAGRPATAVPATGTPAAVPPHGAPGAAATPVRGWADVRALLDGEGGLRRAFVKLAHGSSASGVLAVERAGPGRVCARTSVERTPDGRLFNSLRVRRYGTEAEVAALVDALAPDGLHVERWLPKATQDGRATDLRIVVVGGRATHAVVRTSRSPMTNLHLGGVRGDLAAARASAEAAGVPWGDVLALAERAARCFPGTLCVGVDVLPSTGWRRFTVGEVNAFGDLLPRLTGLPGSGAAGLDTYGAQVAAVIDGAVGRFIDGAIDGAIDGVTDRVTDRGGRHHAAA</sequence>
<dbReference type="Proteomes" id="UP000588098">
    <property type="component" value="Unassembled WGS sequence"/>
</dbReference>
<proteinExistence type="predicted"/>
<feature type="region of interest" description="Disordered" evidence="1">
    <location>
        <begin position="140"/>
        <end position="165"/>
    </location>
</feature>